<reference evidence="2 3" key="1">
    <citation type="submission" date="2013-02" db="EMBL/GenBank/DDBJ databases">
        <title>The Genome Sequence of Plasmodium inui San Antonio 1.</title>
        <authorList>
            <consortium name="The Broad Institute Genome Sequencing Platform"/>
            <consortium name="The Broad Institute Genome Sequencing Center for Infectious Disease"/>
            <person name="Neafsey D."/>
            <person name="Cheeseman I."/>
            <person name="Volkman S."/>
            <person name="Adams J."/>
            <person name="Walker B."/>
            <person name="Young S.K."/>
            <person name="Zeng Q."/>
            <person name="Gargeya S."/>
            <person name="Fitzgerald M."/>
            <person name="Haas B."/>
            <person name="Abouelleil A."/>
            <person name="Alvarado L."/>
            <person name="Arachchi H.M."/>
            <person name="Berlin A.M."/>
            <person name="Chapman S.B."/>
            <person name="Dewar J."/>
            <person name="Goldberg J."/>
            <person name="Griggs A."/>
            <person name="Gujja S."/>
            <person name="Hansen M."/>
            <person name="Howarth C."/>
            <person name="Imamovic A."/>
            <person name="Larimer J."/>
            <person name="McCowan C."/>
            <person name="Murphy C."/>
            <person name="Neiman D."/>
            <person name="Pearson M."/>
            <person name="Priest M."/>
            <person name="Roberts A."/>
            <person name="Saif S."/>
            <person name="Shea T."/>
            <person name="Sisk P."/>
            <person name="Sykes S."/>
            <person name="Wortman J."/>
            <person name="Nusbaum C."/>
            <person name="Birren B."/>
        </authorList>
    </citation>
    <scope>NUCLEOTIDE SEQUENCE [LARGE SCALE GENOMIC DNA]</scope>
    <source>
        <strain evidence="2 3">San Antonio 1</strain>
    </source>
</reference>
<evidence type="ECO:0000313" key="3">
    <source>
        <dbReference type="Proteomes" id="UP000030640"/>
    </source>
</evidence>
<dbReference type="GeneID" id="20040734"/>
<accession>W6ZTB3</accession>
<dbReference type="Proteomes" id="UP000030640">
    <property type="component" value="Unassembled WGS sequence"/>
</dbReference>
<feature type="region of interest" description="Disordered" evidence="1">
    <location>
        <begin position="70"/>
        <end position="93"/>
    </location>
</feature>
<dbReference type="AlphaFoldDB" id="W6ZTB3"/>
<sequence length="93" mass="10615">MRGLYRAKTPTSGGEEKKATCREYLFLQKQKRREASKRGEMRANTTEASELGGRRTRSIWTCRSEALGDRSDEVERGELTSSRSLSSDQRRQG</sequence>
<feature type="region of interest" description="Disordered" evidence="1">
    <location>
        <begin position="31"/>
        <end position="55"/>
    </location>
</feature>
<evidence type="ECO:0000256" key="1">
    <source>
        <dbReference type="SAM" id="MobiDB-lite"/>
    </source>
</evidence>
<dbReference type="RefSeq" id="XP_008819253.1">
    <property type="nucleotide sequence ID" value="XM_008821031.1"/>
</dbReference>
<dbReference type="VEuPathDB" id="PlasmoDB:C922_05460"/>
<dbReference type="EMBL" id="KI965535">
    <property type="protein sequence ID" value="EUD64157.1"/>
    <property type="molecule type" value="Genomic_DNA"/>
</dbReference>
<organism evidence="2 3">
    <name type="scientific">Plasmodium inui San Antonio 1</name>
    <dbReference type="NCBI Taxonomy" id="1237626"/>
    <lineage>
        <taxon>Eukaryota</taxon>
        <taxon>Sar</taxon>
        <taxon>Alveolata</taxon>
        <taxon>Apicomplexa</taxon>
        <taxon>Aconoidasida</taxon>
        <taxon>Haemosporida</taxon>
        <taxon>Plasmodiidae</taxon>
        <taxon>Plasmodium</taxon>
        <taxon>Plasmodium (Plasmodium)</taxon>
    </lineage>
</organism>
<protein>
    <submittedName>
        <fullName evidence="2">Uncharacterized protein</fullName>
    </submittedName>
</protein>
<keyword evidence="3" id="KW-1185">Reference proteome</keyword>
<evidence type="ECO:0000313" key="2">
    <source>
        <dbReference type="EMBL" id="EUD64157.1"/>
    </source>
</evidence>
<name>W6ZTB3_9APIC</name>
<gene>
    <name evidence="2" type="ORF">C922_05460</name>
</gene>
<proteinExistence type="predicted"/>